<keyword evidence="5" id="KW-1185">Reference proteome</keyword>
<dbReference type="Pfam" id="PF13464">
    <property type="entry name" value="RodZ_C"/>
    <property type="match status" value="1"/>
</dbReference>
<protein>
    <submittedName>
        <fullName evidence="4">Helix-turn-helix domain-containing protein</fullName>
    </submittedName>
</protein>
<dbReference type="PANTHER" id="PTHR34475">
    <property type="match status" value="1"/>
</dbReference>
<feature type="domain" description="Cytoskeleton protein RodZ-like C-terminal" evidence="3">
    <location>
        <begin position="179"/>
        <end position="247"/>
    </location>
</feature>
<reference evidence="4 5" key="1">
    <citation type="submission" date="2024-09" db="EMBL/GenBank/DDBJ databases">
        <authorList>
            <person name="Sun Q."/>
            <person name="Mori K."/>
        </authorList>
    </citation>
    <scope>NUCLEOTIDE SEQUENCE [LARGE SCALE GENOMIC DNA]</scope>
    <source>
        <strain evidence="4 5">JCM 3143</strain>
    </source>
</reference>
<name>A0ABV5S0H6_9ACTN</name>
<dbReference type="Proteomes" id="UP001589532">
    <property type="component" value="Unassembled WGS sequence"/>
</dbReference>
<dbReference type="InterPro" id="IPR010982">
    <property type="entry name" value="Lambda_DNA-bd_dom_sf"/>
</dbReference>
<keyword evidence="2" id="KW-0812">Transmembrane</keyword>
<dbReference type="InterPro" id="IPR025194">
    <property type="entry name" value="RodZ-like_C"/>
</dbReference>
<dbReference type="Pfam" id="PF13413">
    <property type="entry name" value="HTH_25"/>
    <property type="match status" value="1"/>
</dbReference>
<dbReference type="PANTHER" id="PTHR34475:SF1">
    <property type="entry name" value="CYTOSKELETON PROTEIN RODZ"/>
    <property type="match status" value="1"/>
</dbReference>
<sequence>MGEAFAVQEQSIGAMLAAARRSAGLTVEQVSAATRIREAIIHGLEQDDDSQCGGDFYTRGHVKAVAKAVGLDPEATVHLYDQQHGGAPRPVAASAVFQADRKIHVPERRGPNWSMALGVALAIVVVFGLMRVLGGASDQVRTADVQAASARPSVPPNMPVVERPKPASERARKGIVTITIKAKRTSYVQAHDAKGRKLFAGTMKEGETSTWQAEDRVNLLLADASAVSLQVNGKKVGRLGGKGEIVRRSFGAAKPPSR</sequence>
<feature type="transmembrane region" description="Helical" evidence="2">
    <location>
        <begin position="113"/>
        <end position="133"/>
    </location>
</feature>
<keyword evidence="2" id="KW-1133">Transmembrane helix</keyword>
<gene>
    <name evidence="4" type="ORF">ACFFSA_18965</name>
</gene>
<dbReference type="EMBL" id="JBHMBW010000014">
    <property type="protein sequence ID" value="MFB9625174.1"/>
    <property type="molecule type" value="Genomic_DNA"/>
</dbReference>
<dbReference type="Gene3D" id="1.10.260.40">
    <property type="entry name" value="lambda repressor-like DNA-binding domains"/>
    <property type="match status" value="1"/>
</dbReference>
<feature type="region of interest" description="Disordered" evidence="1">
    <location>
        <begin position="148"/>
        <end position="168"/>
    </location>
</feature>
<evidence type="ECO:0000313" key="5">
    <source>
        <dbReference type="Proteomes" id="UP001589532"/>
    </source>
</evidence>
<evidence type="ECO:0000313" key="4">
    <source>
        <dbReference type="EMBL" id="MFB9625174.1"/>
    </source>
</evidence>
<evidence type="ECO:0000259" key="3">
    <source>
        <dbReference type="Pfam" id="PF13464"/>
    </source>
</evidence>
<accession>A0ABV5S0H6</accession>
<organism evidence="4 5">
    <name type="scientific">Nonomuraea helvata</name>
    <dbReference type="NCBI Taxonomy" id="37484"/>
    <lineage>
        <taxon>Bacteria</taxon>
        <taxon>Bacillati</taxon>
        <taxon>Actinomycetota</taxon>
        <taxon>Actinomycetes</taxon>
        <taxon>Streptosporangiales</taxon>
        <taxon>Streptosporangiaceae</taxon>
        <taxon>Nonomuraea</taxon>
    </lineage>
</organism>
<comment type="caution">
    <text evidence="4">The sequence shown here is derived from an EMBL/GenBank/DDBJ whole genome shotgun (WGS) entry which is preliminary data.</text>
</comment>
<evidence type="ECO:0000256" key="1">
    <source>
        <dbReference type="SAM" id="MobiDB-lite"/>
    </source>
</evidence>
<dbReference type="InterPro" id="IPR050400">
    <property type="entry name" value="Bact_Cytoskel_RodZ"/>
</dbReference>
<dbReference type="RefSeq" id="WP_344986465.1">
    <property type="nucleotide sequence ID" value="NZ_BAAAXV010000001.1"/>
</dbReference>
<evidence type="ECO:0000256" key="2">
    <source>
        <dbReference type="SAM" id="Phobius"/>
    </source>
</evidence>
<proteinExistence type="predicted"/>
<keyword evidence="2" id="KW-0472">Membrane</keyword>